<feature type="region of interest" description="Disordered" evidence="1">
    <location>
        <begin position="279"/>
        <end position="303"/>
    </location>
</feature>
<feature type="domain" description="Proteasome activator Blm10 middle HEAT repeats region" evidence="2">
    <location>
        <begin position="453"/>
        <end position="981"/>
    </location>
</feature>
<dbReference type="SUPFAM" id="SSF48371">
    <property type="entry name" value="ARM repeat"/>
    <property type="match status" value="1"/>
</dbReference>
<gene>
    <name evidence="3" type="ORF">QCA50_001550</name>
</gene>
<sequence>MAMDLPDVSILQLDDPGPPSHSRGILNDVHEPYIPEDIAQATDDRDMVKLKHYARLLPYSIESNKKVQQLFEFILLRITQCVEAKDYDPGLQQWDSMVTYWSMLGYPIPKEKRKRLAILYYHICTTPGMPAHTLAPCAENLQTLLQSKKKLNVDDMRLPWKPIYNILSQDLFLKRRQFEIPPTSWYMCYLAEHTRRFYHPAAIDEMLKTFVPLINGTSLSRTLAAQYYMFTFLPLSHPQSYLPLTFRLWESVNSYMYDERMLQFLSRLAEMHIDPTVSDPRRIEQIPDDARTEDEGRPNWSKDDIKGMHNSRWMGLYQDVGIFSEREWNYIMCKCVASMEIPLADGGSLSTGTNADSQVTFELDRLPKPTWRIASLAQIIVYSMAPDGIPSPGSNVSTPFHTPSGSGTSTPLPHSNGHVNGHALGDYLSAPLGKGGHLKVQTYLAGSKALDSLAKMIASCEGFFHPTNSGSWTSDLSAFIKYIVYNFNKRWHAEQKPDCKTPTHRRLTRNMRRELVKSLRTVAFLAMWSQDNTTVSNIQSCLKSMSVMEPDLILHPILERAVPALEALVETQRTTASIKALGAIAPAIVCRDVYYAGAKHLLPILELLLPGIDLNDPYKTFCTTSFLTEVAQYIKFGELEDDLQQTVVSVDDGLKTSSKLEISSMPDGVEAGSEKGLTTEEEDAVLRDTCSNFADWVAAFLRRVILLFENLPEEGAAGGQTEVQLVDSVSGAFSQICVHLSDSLFDMVLNMVFDYASTNVRSNAVRAIHQLVECVANTDPVKTLEKFLPFCARNIETELDHGASSMRSTSLKSTPLPSDATLHWNLAILRGTMYNDGRAALKYKDTLIHLFKALLKKTLAKRGYSSSAKLVSSTLLTLTHTYPLENKFVNPDEWLSDEFRASHHKHWGRLYKHDEAKITWHVPNAEEIDFALEIFREVVEPALDTLEQLVEPGHTIDAIWRNDFCRYLNFVRHAFAGVPTLVKENITSDDIRETMKTSDILNETMEMIASIDPLNAGFALSDPADPRHQYITKLKKRFGAFLYKASNELRRQGEENTVDAVQMLIRSIRTYMMEYGDSRDSLYLQVQRYHSELNVTRQYAGQKAWPRAVWVRKARLHHAARLHWNSVERIRTTVENQLIDEVTEWSLWHYATVREYVVSLIAKSVLSSTNRFYRTSQTLLQNLCSCFDGVRRRSLPILYKALEPGNEDDRMKGALWTLNGDLFGKYAVKGEHWNDLELS</sequence>
<dbReference type="Pfam" id="PF16507">
    <property type="entry name" value="HEAT_PSME4_mid"/>
    <property type="match status" value="1"/>
</dbReference>
<dbReference type="InterPro" id="IPR032430">
    <property type="entry name" value="Blm10_mid"/>
</dbReference>
<proteinExistence type="predicted"/>
<dbReference type="GO" id="GO:0005829">
    <property type="term" value="C:cytosol"/>
    <property type="evidence" value="ECO:0007669"/>
    <property type="project" value="TreeGrafter"/>
</dbReference>
<dbReference type="InterPro" id="IPR016024">
    <property type="entry name" value="ARM-type_fold"/>
</dbReference>
<dbReference type="GO" id="GO:0010499">
    <property type="term" value="P:proteasomal ubiquitin-independent protein catabolic process"/>
    <property type="evidence" value="ECO:0007669"/>
    <property type="project" value="TreeGrafter"/>
</dbReference>
<dbReference type="GO" id="GO:0070628">
    <property type="term" value="F:proteasome binding"/>
    <property type="evidence" value="ECO:0007669"/>
    <property type="project" value="InterPro"/>
</dbReference>
<evidence type="ECO:0000256" key="1">
    <source>
        <dbReference type="SAM" id="MobiDB-lite"/>
    </source>
</evidence>
<dbReference type="AlphaFoldDB" id="A0AAW0GRB3"/>
<accession>A0AAW0GRB3</accession>
<dbReference type="PANTHER" id="PTHR32170">
    <property type="entry name" value="PROTEASOME ACTIVATOR COMPLEX SUBUNIT 4"/>
    <property type="match status" value="1"/>
</dbReference>
<dbReference type="PANTHER" id="PTHR32170:SF3">
    <property type="entry name" value="PROTEASOME ACTIVATOR COMPLEX SUBUNIT 4"/>
    <property type="match status" value="1"/>
</dbReference>
<dbReference type="Proteomes" id="UP001385951">
    <property type="component" value="Unassembled WGS sequence"/>
</dbReference>
<evidence type="ECO:0000259" key="2">
    <source>
        <dbReference type="Pfam" id="PF16507"/>
    </source>
</evidence>
<dbReference type="InterPro" id="IPR035309">
    <property type="entry name" value="PSME4"/>
</dbReference>
<evidence type="ECO:0000313" key="4">
    <source>
        <dbReference type="Proteomes" id="UP001385951"/>
    </source>
</evidence>
<dbReference type="GO" id="GO:0016504">
    <property type="term" value="F:peptidase activator activity"/>
    <property type="evidence" value="ECO:0007669"/>
    <property type="project" value="InterPro"/>
</dbReference>
<keyword evidence="4" id="KW-1185">Reference proteome</keyword>
<organism evidence="3 4">
    <name type="scientific">Cerrena zonata</name>
    <dbReference type="NCBI Taxonomy" id="2478898"/>
    <lineage>
        <taxon>Eukaryota</taxon>
        <taxon>Fungi</taxon>
        <taxon>Dikarya</taxon>
        <taxon>Basidiomycota</taxon>
        <taxon>Agaricomycotina</taxon>
        <taxon>Agaricomycetes</taxon>
        <taxon>Polyporales</taxon>
        <taxon>Cerrenaceae</taxon>
        <taxon>Cerrena</taxon>
    </lineage>
</organism>
<name>A0AAW0GRB3_9APHY</name>
<dbReference type="GO" id="GO:0005634">
    <property type="term" value="C:nucleus"/>
    <property type="evidence" value="ECO:0007669"/>
    <property type="project" value="TreeGrafter"/>
</dbReference>
<comment type="caution">
    <text evidence="3">The sequence shown here is derived from an EMBL/GenBank/DDBJ whole genome shotgun (WGS) entry which is preliminary data.</text>
</comment>
<dbReference type="EMBL" id="JASBNA010000002">
    <property type="protein sequence ID" value="KAK7694364.1"/>
    <property type="molecule type" value="Genomic_DNA"/>
</dbReference>
<protein>
    <recommendedName>
        <fullName evidence="2">Proteasome activator Blm10 middle HEAT repeats region domain-containing protein</fullName>
    </recommendedName>
</protein>
<reference evidence="3 4" key="1">
    <citation type="submission" date="2022-09" db="EMBL/GenBank/DDBJ databases">
        <authorList>
            <person name="Palmer J.M."/>
        </authorList>
    </citation>
    <scope>NUCLEOTIDE SEQUENCE [LARGE SCALE GENOMIC DNA]</scope>
    <source>
        <strain evidence="3 4">DSM 7382</strain>
    </source>
</reference>
<evidence type="ECO:0000313" key="3">
    <source>
        <dbReference type="EMBL" id="KAK7694364.1"/>
    </source>
</evidence>